<organism evidence="3 4">
    <name type="scientific">Spraguea lophii (strain 42_110)</name>
    <name type="common">Microsporidian parasite</name>
    <dbReference type="NCBI Taxonomy" id="1358809"/>
    <lineage>
        <taxon>Eukaryota</taxon>
        <taxon>Fungi</taxon>
        <taxon>Fungi incertae sedis</taxon>
        <taxon>Microsporidia</taxon>
        <taxon>Spragueidae</taxon>
        <taxon>Spraguea</taxon>
    </lineage>
</organism>
<name>S7XL22_SPRLO</name>
<accession>S7XL22</accession>
<feature type="region of interest" description="Disordered" evidence="1">
    <location>
        <begin position="22"/>
        <end position="57"/>
    </location>
</feature>
<dbReference type="Proteomes" id="UP000014978">
    <property type="component" value="Unassembled WGS sequence"/>
</dbReference>
<dbReference type="AlphaFoldDB" id="S7XL22"/>
<sequence>MYKLRNLLIVLKILFVFSSDNNRNNDTNKNKGARIKSSRRNISSSRPRERDDRTQHSSVAVAEHLLPSLTTSPLRLPDETVDQNPEDFLYCSSSTSTIEDQGVGGFTPPVRANYATFSLDFSSDMRYNKKDNLFKKPTGRAVKSQGQRKNDLDKADLFPNLDRQINLGCDEGLHACSSLSSPQNTYPMCSNAPEDPFNLSKIRKLKGVSSSPNLYNENSCYLKTEHTPYFTEEINEANVNSNKDYEEEKTVRITPQSLIDYKAIGTSSTNKGYLGAGTSSSTPEVYPYSNPKPSSSSSRKSKPPKEKIEEIFITPEQYHEMLKRPSYKAVYVFDHKGLDKHKPNRKK</sequence>
<comment type="caution">
    <text evidence="3">The sequence shown here is derived from an EMBL/GenBank/DDBJ whole genome shotgun (WGS) entry which is preliminary data.</text>
</comment>
<evidence type="ECO:0000256" key="1">
    <source>
        <dbReference type="SAM" id="MobiDB-lite"/>
    </source>
</evidence>
<dbReference type="EMBL" id="ATCN01000134">
    <property type="protein sequence ID" value="EPR79734.1"/>
    <property type="molecule type" value="Genomic_DNA"/>
</dbReference>
<evidence type="ECO:0000313" key="4">
    <source>
        <dbReference type="Proteomes" id="UP000014978"/>
    </source>
</evidence>
<dbReference type="HOGENOM" id="CLU_799676_0_0_1"/>
<keyword evidence="4" id="KW-1185">Reference proteome</keyword>
<feature type="region of interest" description="Disordered" evidence="1">
    <location>
        <begin position="270"/>
        <end position="310"/>
    </location>
</feature>
<keyword evidence="2" id="KW-0732">Signal</keyword>
<reference evidence="4" key="1">
    <citation type="journal article" date="2013" name="PLoS Genet.">
        <title>The genome of Spraguea lophii and the basis of host-microsporidian interactions.</title>
        <authorList>
            <person name="Campbell S.E."/>
            <person name="Williams T.A."/>
            <person name="Yousuf A."/>
            <person name="Soanes D.M."/>
            <person name="Paszkiewicz K.H."/>
            <person name="Williams B.A.P."/>
        </authorList>
    </citation>
    <scope>NUCLEOTIDE SEQUENCE [LARGE SCALE GENOMIC DNA]</scope>
    <source>
        <strain evidence="4">42_110</strain>
    </source>
</reference>
<dbReference type="VEuPathDB" id="MicrosporidiaDB:SLOPH_647"/>
<evidence type="ECO:0000256" key="2">
    <source>
        <dbReference type="SAM" id="SignalP"/>
    </source>
</evidence>
<gene>
    <name evidence="3" type="ORF">SLOPH_647</name>
</gene>
<evidence type="ECO:0000313" key="3">
    <source>
        <dbReference type="EMBL" id="EPR79734.1"/>
    </source>
</evidence>
<feature type="compositionally biased region" description="Low complexity" evidence="1">
    <location>
        <begin position="287"/>
        <end position="298"/>
    </location>
</feature>
<protein>
    <submittedName>
        <fullName evidence="3">Uncharacterized protein</fullName>
    </submittedName>
</protein>
<feature type="signal peptide" evidence="2">
    <location>
        <begin position="1"/>
        <end position="18"/>
    </location>
</feature>
<proteinExistence type="predicted"/>
<feature type="compositionally biased region" description="Basic and acidic residues" evidence="1">
    <location>
        <begin position="46"/>
        <end position="55"/>
    </location>
</feature>
<feature type="compositionally biased region" description="Polar residues" evidence="1">
    <location>
        <begin position="270"/>
        <end position="283"/>
    </location>
</feature>
<dbReference type="InParanoid" id="S7XL22"/>
<feature type="chain" id="PRO_5004547500" evidence="2">
    <location>
        <begin position="19"/>
        <end position="347"/>
    </location>
</feature>